<proteinExistence type="predicted"/>
<keyword evidence="1" id="KW-1133">Transmembrane helix</keyword>
<feature type="transmembrane region" description="Helical" evidence="1">
    <location>
        <begin position="80"/>
        <end position="99"/>
    </location>
</feature>
<organism evidence="2 3">
    <name type="scientific">Lagenidium giganteum</name>
    <dbReference type="NCBI Taxonomy" id="4803"/>
    <lineage>
        <taxon>Eukaryota</taxon>
        <taxon>Sar</taxon>
        <taxon>Stramenopiles</taxon>
        <taxon>Oomycota</taxon>
        <taxon>Peronosporomycetes</taxon>
        <taxon>Pythiales</taxon>
        <taxon>Pythiaceae</taxon>
    </lineage>
</organism>
<reference evidence="2" key="2">
    <citation type="journal article" date="2023" name="Microbiol Resour">
        <title>Decontamination and Annotation of the Draft Genome Sequence of the Oomycete Lagenidium giganteum ARSEF 373.</title>
        <authorList>
            <person name="Morgan W.R."/>
            <person name="Tartar A."/>
        </authorList>
    </citation>
    <scope>NUCLEOTIDE SEQUENCE</scope>
    <source>
        <strain evidence="2">ARSEF 373</strain>
    </source>
</reference>
<reference evidence="2" key="1">
    <citation type="submission" date="2022-11" db="EMBL/GenBank/DDBJ databases">
        <authorList>
            <person name="Morgan W.R."/>
            <person name="Tartar A."/>
        </authorList>
    </citation>
    <scope>NUCLEOTIDE SEQUENCE</scope>
    <source>
        <strain evidence="2">ARSEF 373</strain>
    </source>
</reference>
<keyword evidence="1" id="KW-0472">Membrane</keyword>
<dbReference type="Proteomes" id="UP001146120">
    <property type="component" value="Unassembled WGS sequence"/>
</dbReference>
<keyword evidence="1" id="KW-0812">Transmembrane</keyword>
<evidence type="ECO:0000256" key="1">
    <source>
        <dbReference type="SAM" id="Phobius"/>
    </source>
</evidence>
<keyword evidence="3" id="KW-1185">Reference proteome</keyword>
<dbReference type="EMBL" id="DAKRPA010000005">
    <property type="protein sequence ID" value="DBA04747.1"/>
    <property type="molecule type" value="Genomic_DNA"/>
</dbReference>
<feature type="transmembrane region" description="Helical" evidence="1">
    <location>
        <begin position="23"/>
        <end position="45"/>
    </location>
</feature>
<protein>
    <submittedName>
        <fullName evidence="2">Uncharacterized protein</fullName>
    </submittedName>
</protein>
<comment type="caution">
    <text evidence="2">The sequence shown here is derived from an EMBL/GenBank/DDBJ whole genome shotgun (WGS) entry which is preliminary data.</text>
</comment>
<name>A0AAV2ZDE5_9STRA</name>
<evidence type="ECO:0000313" key="2">
    <source>
        <dbReference type="EMBL" id="DBA04747.1"/>
    </source>
</evidence>
<dbReference type="AlphaFoldDB" id="A0AAV2ZDE5"/>
<sequence length="171" mass="18977">MYLLANILFAHGDIFSVTYPQPLWRFATILLFWCSTSTAVALVLAHATSFRVLHFVNKPGDRPTFFECARRLIRLSWMKIAACSVVTSVAAFIVASYAPTTITNVKALLYIDFLTATILAASIEVDKKSLFQSQTVEGSVSVKPAPVAHWRLVLKTLMRNPAAYFWSCGGK</sequence>
<evidence type="ECO:0000313" key="3">
    <source>
        <dbReference type="Proteomes" id="UP001146120"/>
    </source>
</evidence>
<gene>
    <name evidence="2" type="ORF">N0F65_004384</name>
</gene>
<accession>A0AAV2ZDE5</accession>